<organism evidence="1 2">
    <name type="scientific">Tepidibacter hydrothermalis</name>
    <dbReference type="NCBI Taxonomy" id="3036126"/>
    <lineage>
        <taxon>Bacteria</taxon>
        <taxon>Bacillati</taxon>
        <taxon>Bacillota</taxon>
        <taxon>Clostridia</taxon>
        <taxon>Peptostreptococcales</taxon>
        <taxon>Peptostreptococcaceae</taxon>
        <taxon>Tepidibacter</taxon>
    </lineage>
</organism>
<dbReference type="RefSeq" id="WP_277734513.1">
    <property type="nucleotide sequence ID" value="NZ_CP120733.1"/>
</dbReference>
<keyword evidence="2" id="KW-1185">Reference proteome</keyword>
<sequence>MIPGINGFLQEDFEIESQPSKTFKMYLNQEIVNGFTDELDSMKQTIYMILNTERYQYIIYSWNYGIELIDLFGEPVTYVCPELERRITEALTQDERILSVDAFSFDVSVKGKVHVTFTVHTIFGDIDSEKVVNI</sequence>
<protein>
    <submittedName>
        <fullName evidence="1">DUF2634 domain-containing protein</fullName>
    </submittedName>
</protein>
<gene>
    <name evidence="1" type="ORF">P4S50_08990</name>
</gene>
<dbReference type="EMBL" id="CP120733">
    <property type="protein sequence ID" value="WFD12202.1"/>
    <property type="molecule type" value="Genomic_DNA"/>
</dbReference>
<dbReference type="InterPro" id="IPR020288">
    <property type="entry name" value="Sheath_initiator"/>
</dbReference>
<evidence type="ECO:0000313" key="1">
    <source>
        <dbReference type="EMBL" id="WFD12202.1"/>
    </source>
</evidence>
<dbReference type="SUPFAM" id="SSF160719">
    <property type="entry name" value="gpW/gp25-like"/>
    <property type="match status" value="1"/>
</dbReference>
<dbReference type="Gene3D" id="3.10.450.40">
    <property type="match status" value="1"/>
</dbReference>
<proteinExistence type="predicted"/>
<dbReference type="Pfam" id="PF10934">
    <property type="entry name" value="Sheath_initiator"/>
    <property type="match status" value="1"/>
</dbReference>
<dbReference type="Proteomes" id="UP001222800">
    <property type="component" value="Chromosome"/>
</dbReference>
<reference evidence="1 2" key="1">
    <citation type="submission" date="2023-03" db="EMBL/GenBank/DDBJ databases">
        <title>Complete genome sequence of Tepidibacter sp. SWIR-1, isolated from a deep-sea hydrothermal vent.</title>
        <authorList>
            <person name="Li X."/>
        </authorList>
    </citation>
    <scope>NUCLEOTIDE SEQUENCE [LARGE SCALE GENOMIC DNA]</scope>
    <source>
        <strain evidence="1 2">SWIR-1</strain>
    </source>
</reference>
<evidence type="ECO:0000313" key="2">
    <source>
        <dbReference type="Proteomes" id="UP001222800"/>
    </source>
</evidence>
<name>A0ABY8EGX8_9FIRM</name>
<accession>A0ABY8EGX8</accession>